<dbReference type="Proteomes" id="UP000178199">
    <property type="component" value="Unassembled WGS sequence"/>
</dbReference>
<protein>
    <submittedName>
        <fullName evidence="2">Uncharacterized protein</fullName>
    </submittedName>
</protein>
<dbReference type="AlphaFoldDB" id="A0A1G2Q2Y3"/>
<evidence type="ECO:0000256" key="1">
    <source>
        <dbReference type="SAM" id="MobiDB-lite"/>
    </source>
</evidence>
<sequence length="213" mass="22234">MILKHSLIRHALGRPLELVLLFVAGGFLLLNQWHMVAMHDLLPAAVAAGSSSSVAVAKPYNGSSTVSSDILPHGIPERYGTELGVNFDDAASAMTILENFDRGSGTITLSGDLQQRYISIASQTACEFCCGATTLVFPDGKPACGCAHSAAMRGVALYLLQQYPEMADSEILAEVNRWKAVFFPGPTVQKAGGSVAGQAPTPSGALPSQVGGC</sequence>
<gene>
    <name evidence="2" type="ORF">A2429_00530</name>
</gene>
<organism evidence="2 3">
    <name type="scientific">Candidatus Veblenbacteria bacterium RIFOXYC1_FULL_42_9</name>
    <dbReference type="NCBI Taxonomy" id="1802427"/>
    <lineage>
        <taxon>Bacteria</taxon>
        <taxon>Candidatus Vebleniibacteriota</taxon>
    </lineage>
</organism>
<name>A0A1G2Q2Y3_9BACT</name>
<feature type="region of interest" description="Disordered" evidence="1">
    <location>
        <begin position="193"/>
        <end position="213"/>
    </location>
</feature>
<evidence type="ECO:0000313" key="2">
    <source>
        <dbReference type="EMBL" id="OHA54933.1"/>
    </source>
</evidence>
<reference evidence="2 3" key="1">
    <citation type="journal article" date="2016" name="Nat. Commun.">
        <title>Thousands of microbial genomes shed light on interconnected biogeochemical processes in an aquifer system.</title>
        <authorList>
            <person name="Anantharaman K."/>
            <person name="Brown C.T."/>
            <person name="Hug L.A."/>
            <person name="Sharon I."/>
            <person name="Castelle C.J."/>
            <person name="Probst A.J."/>
            <person name="Thomas B.C."/>
            <person name="Singh A."/>
            <person name="Wilkins M.J."/>
            <person name="Karaoz U."/>
            <person name="Brodie E.L."/>
            <person name="Williams K.H."/>
            <person name="Hubbard S.S."/>
            <person name="Banfield J.F."/>
        </authorList>
    </citation>
    <scope>NUCLEOTIDE SEQUENCE [LARGE SCALE GENOMIC DNA]</scope>
</reference>
<dbReference type="EMBL" id="MHTD01000050">
    <property type="protein sequence ID" value="OHA54933.1"/>
    <property type="molecule type" value="Genomic_DNA"/>
</dbReference>
<comment type="caution">
    <text evidence="2">The sequence shown here is derived from an EMBL/GenBank/DDBJ whole genome shotgun (WGS) entry which is preliminary data.</text>
</comment>
<accession>A0A1G2Q2Y3</accession>
<evidence type="ECO:0000313" key="3">
    <source>
        <dbReference type="Proteomes" id="UP000178199"/>
    </source>
</evidence>
<proteinExistence type="predicted"/>